<evidence type="ECO:0000313" key="2">
    <source>
        <dbReference type="EMBL" id="MCM2678649.1"/>
    </source>
</evidence>
<comment type="caution">
    <text evidence="2">The sequence shown here is derived from an EMBL/GenBank/DDBJ whole genome shotgun (WGS) entry which is preliminary data.</text>
</comment>
<proteinExistence type="predicted"/>
<keyword evidence="1" id="KW-0472">Membrane</keyword>
<dbReference type="RefSeq" id="WP_251260010.1">
    <property type="nucleotide sequence ID" value="NZ_JAMQGP010000001.1"/>
</dbReference>
<protein>
    <submittedName>
        <fullName evidence="2">Uncharacterized protein</fullName>
    </submittedName>
</protein>
<feature type="transmembrane region" description="Helical" evidence="1">
    <location>
        <begin position="47"/>
        <end position="66"/>
    </location>
</feature>
<keyword evidence="3" id="KW-1185">Reference proteome</keyword>
<reference evidence="2 3" key="1">
    <citation type="journal article" date="2013" name="Antonie Van Leeuwenhoek">
        <title>Echinimonas agarilytica gen. nov., sp. nov., a new gammaproteobacterium isolated from the sea urchin Strongylocentrotus intermedius.</title>
        <authorList>
            <person name="Nedashkovskaya O.I."/>
            <person name="Stenkova A.M."/>
            <person name="Zhukova N.V."/>
            <person name="Van Trappen S."/>
            <person name="Lee J.S."/>
            <person name="Kim S.B."/>
        </authorList>
    </citation>
    <scope>NUCLEOTIDE SEQUENCE [LARGE SCALE GENOMIC DNA]</scope>
    <source>
        <strain evidence="2 3">KMM 6351</strain>
    </source>
</reference>
<gene>
    <name evidence="2" type="ORF">NAF29_03055</name>
</gene>
<dbReference type="Proteomes" id="UP001165393">
    <property type="component" value="Unassembled WGS sequence"/>
</dbReference>
<sequence>MTYIVKHWRGELSLATSFWINTVGLNVIFRAVEALLSETSLVDDSVLTAQIILVSTFVHTVVVYPWQMIGLWHSAHNHIKNTQNATWPNVVKVLVVISIIGTIGNLMTNHEHHKNLWRIAVSNSAKPLD</sequence>
<accession>A0AA41W4A9</accession>
<evidence type="ECO:0000256" key="1">
    <source>
        <dbReference type="SAM" id="Phobius"/>
    </source>
</evidence>
<keyword evidence="1" id="KW-0812">Transmembrane</keyword>
<dbReference type="AlphaFoldDB" id="A0AA41W4A9"/>
<organism evidence="2 3">
    <name type="scientific">Echinimonas agarilytica</name>
    <dbReference type="NCBI Taxonomy" id="1215918"/>
    <lineage>
        <taxon>Bacteria</taxon>
        <taxon>Pseudomonadati</taxon>
        <taxon>Pseudomonadota</taxon>
        <taxon>Gammaproteobacteria</taxon>
        <taxon>Alteromonadales</taxon>
        <taxon>Echinimonadaceae</taxon>
        <taxon>Echinimonas</taxon>
    </lineage>
</organism>
<keyword evidence="1" id="KW-1133">Transmembrane helix</keyword>
<dbReference type="EMBL" id="JAMQGP010000001">
    <property type="protein sequence ID" value="MCM2678649.1"/>
    <property type="molecule type" value="Genomic_DNA"/>
</dbReference>
<feature type="transmembrane region" description="Helical" evidence="1">
    <location>
        <begin position="87"/>
        <end position="107"/>
    </location>
</feature>
<feature type="transmembrane region" description="Helical" evidence="1">
    <location>
        <begin position="12"/>
        <end position="32"/>
    </location>
</feature>
<name>A0AA41W4A9_9GAMM</name>
<evidence type="ECO:0000313" key="3">
    <source>
        <dbReference type="Proteomes" id="UP001165393"/>
    </source>
</evidence>